<sequence length="603" mass="68406">MNEMKRSQKRVVLYFIDLFMIYISHVFAYQFLLAYSNKLSLSEFYLSVAVMFFIYTLFGIRFRIFSIINRFTDYKIIFAIIISLFFAALAAYGTSLFYFDSFSRRFIFLTYLFSTFLVVLPRMSWRMWHDLNPRYRKDKEKQKKKVLVVGAGEGGSVFIQTIINKSKDVDIIGIVDSDVNKFGTYLHGIKVLGNKHSIPRIVADYEVDQVTIAIPSLSGEERESILDICQQANVPVNNMPSIENIVLGNISLNKYKEIDIADLLGRKEVVLDQSSLLDYFRDKTVLVTGAGGSIGSEICRQVSKFAPKRLLLLGHGENSIYLIHRELSSKYRESIQVIPIIADIQDRDLMFKVMHEYKPDVVYHAAAHKHVPLMEYNPREAVKNNIFGTKNVAEAAKAAGIPKFVMVSTDKAVNPPNVMGATKRFAEMIVTGLNEPGKTQFAAVRFGNVLGSRGSVVPLFKEQIKKGGPITVTDFRMTRYFMTIPEASRLVIQAGYLAKGGEVFVLDMGEPVRILDLAKKIIKLSGHTEEDIQIVESGIRPGEKLYEELLSTSERVQEQIHDKIFVGRVTSKPLEEVEEIINHLDQLSETELKETLIQNAKQE</sequence>
<evidence type="ECO:0000313" key="4">
    <source>
        <dbReference type="EMBL" id="CAR42311.1"/>
    </source>
</evidence>
<dbReference type="AlphaFoldDB" id="B9DUJ3"/>
<feature type="transmembrane region" description="Helical" evidence="2">
    <location>
        <begin position="105"/>
        <end position="125"/>
    </location>
</feature>
<reference evidence="5" key="1">
    <citation type="journal article" date="2009" name="BMC Genomics">
        <title>Evidence for niche adaptation in the genome of the bovine pathogen Streptococcus uberis.</title>
        <authorList>
            <person name="Ward P.N."/>
            <person name="Holden M.T.G."/>
            <person name="Leigh J.A."/>
            <person name="Lennard N."/>
            <person name="Bignell A."/>
            <person name="Barron A."/>
            <person name="Clark L."/>
            <person name="Quail M.A."/>
            <person name="Woodward J."/>
            <person name="Barrell B.G."/>
            <person name="Egan S.A."/>
            <person name="Field T.R."/>
            <person name="Maskell D."/>
            <person name="Kehoe M."/>
            <person name="Dowson C.G."/>
            <person name="Chanter N."/>
            <person name="Whatmore A.M."/>
            <person name="Bentley S.D."/>
            <person name="Parkhill J."/>
        </authorList>
    </citation>
    <scope>NUCLEOTIDE SEQUENCE [LARGE SCALE GENOMIC DNA]</scope>
    <source>
        <strain evidence="5">ATCC BAA-854 / 0140J</strain>
    </source>
</reference>
<dbReference type="Proteomes" id="UP000000449">
    <property type="component" value="Chromosome"/>
</dbReference>
<feature type="transmembrane region" description="Helical" evidence="2">
    <location>
        <begin position="44"/>
        <end position="64"/>
    </location>
</feature>
<dbReference type="HOGENOM" id="CLU_013560_5_2_9"/>
<dbReference type="InterPro" id="IPR003869">
    <property type="entry name" value="Polysac_CapD-like"/>
</dbReference>
<keyword evidence="2" id="KW-1133">Transmembrane helix</keyword>
<evidence type="ECO:0000259" key="3">
    <source>
        <dbReference type="Pfam" id="PF02719"/>
    </source>
</evidence>
<dbReference type="InterPro" id="IPR036291">
    <property type="entry name" value="NAD(P)-bd_dom_sf"/>
</dbReference>
<dbReference type="Pfam" id="PF13727">
    <property type="entry name" value="CoA_binding_3"/>
    <property type="match status" value="1"/>
</dbReference>
<comment type="similarity">
    <text evidence="1">Belongs to the polysaccharide synthase family.</text>
</comment>
<gene>
    <name evidence="4" type="ordered locus">SUB1039</name>
</gene>
<keyword evidence="2" id="KW-0812">Transmembrane</keyword>
<feature type="transmembrane region" description="Helical" evidence="2">
    <location>
        <begin position="146"/>
        <end position="163"/>
    </location>
</feature>
<evidence type="ECO:0000256" key="2">
    <source>
        <dbReference type="SAM" id="Phobius"/>
    </source>
</evidence>
<name>B9DUJ3_STRU0</name>
<dbReference type="KEGG" id="sub:SUB1039"/>
<dbReference type="PANTHER" id="PTHR43318:SF1">
    <property type="entry name" value="POLYSACCHARIDE BIOSYNTHESIS PROTEIN EPSC-RELATED"/>
    <property type="match status" value="1"/>
</dbReference>
<proteinExistence type="inferred from homology"/>
<dbReference type="InterPro" id="IPR051203">
    <property type="entry name" value="Polysaccharide_Synthase-Rel"/>
</dbReference>
<feature type="transmembrane region" description="Helical" evidence="2">
    <location>
        <begin position="12"/>
        <end position="32"/>
    </location>
</feature>
<dbReference type="Gene3D" id="3.40.50.720">
    <property type="entry name" value="NAD(P)-binding Rossmann-like Domain"/>
    <property type="match status" value="2"/>
</dbReference>
<evidence type="ECO:0000256" key="1">
    <source>
        <dbReference type="ARBA" id="ARBA00007430"/>
    </source>
</evidence>
<keyword evidence="2" id="KW-0472">Membrane</keyword>
<dbReference type="SUPFAM" id="SSF51735">
    <property type="entry name" value="NAD(P)-binding Rossmann-fold domains"/>
    <property type="match status" value="2"/>
</dbReference>
<protein>
    <submittedName>
        <fullName evidence="4">Polysaccharide biosynthesis protein</fullName>
    </submittedName>
</protein>
<dbReference type="STRING" id="218495.SUB1039"/>
<dbReference type="CDD" id="cd05237">
    <property type="entry name" value="UDP_invert_4-6DH_SDR_e"/>
    <property type="match status" value="1"/>
</dbReference>
<feature type="domain" description="Polysaccharide biosynthesis protein CapD-like" evidence="3">
    <location>
        <begin position="285"/>
        <end position="566"/>
    </location>
</feature>
<dbReference type="PANTHER" id="PTHR43318">
    <property type="entry name" value="UDP-N-ACETYLGLUCOSAMINE 4,6-DEHYDRATASE"/>
    <property type="match status" value="1"/>
</dbReference>
<dbReference type="EMBL" id="AM946015">
    <property type="protein sequence ID" value="CAR42311.1"/>
    <property type="molecule type" value="Genomic_DNA"/>
</dbReference>
<organism evidence="4 5">
    <name type="scientific">Streptococcus uberis (strain ATCC BAA-854 / 0140J)</name>
    <dbReference type="NCBI Taxonomy" id="218495"/>
    <lineage>
        <taxon>Bacteria</taxon>
        <taxon>Bacillati</taxon>
        <taxon>Bacillota</taxon>
        <taxon>Bacilli</taxon>
        <taxon>Lactobacillales</taxon>
        <taxon>Streptococcaceae</taxon>
        <taxon>Streptococcus</taxon>
    </lineage>
</organism>
<keyword evidence="5" id="KW-1185">Reference proteome</keyword>
<dbReference type="Pfam" id="PF02719">
    <property type="entry name" value="Polysacc_synt_2"/>
    <property type="match status" value="1"/>
</dbReference>
<feature type="transmembrane region" description="Helical" evidence="2">
    <location>
        <begin position="76"/>
        <end position="99"/>
    </location>
</feature>
<evidence type="ECO:0000313" key="5">
    <source>
        <dbReference type="Proteomes" id="UP000000449"/>
    </source>
</evidence>
<dbReference type="eggNOG" id="COG1086">
    <property type="taxonomic scope" value="Bacteria"/>
</dbReference>
<accession>B9DUJ3</accession>